<reference evidence="1 2" key="1">
    <citation type="submission" date="2021-02" db="EMBL/GenBank/DDBJ databases">
        <title>De Novo genome assembly of isolated myxobacteria.</title>
        <authorList>
            <person name="Stevens D.C."/>
        </authorList>
    </citation>
    <scope>NUCLEOTIDE SEQUENCE [LARGE SCALE GENOMIC DNA]</scope>
    <source>
        <strain evidence="2">SCPEA02</strain>
    </source>
</reference>
<protein>
    <submittedName>
        <fullName evidence="1">Uncharacterized protein</fullName>
    </submittedName>
</protein>
<evidence type="ECO:0000313" key="2">
    <source>
        <dbReference type="Proteomes" id="UP000662747"/>
    </source>
</evidence>
<dbReference type="Proteomes" id="UP000662747">
    <property type="component" value="Chromosome"/>
</dbReference>
<keyword evidence="2" id="KW-1185">Reference proteome</keyword>
<sequence>MASDYYALYARVRLTREQIFSCVVPLLHENGARWASAPCEALAFEPKLGRYVWTGESARFKNLDEALERARAWQGVAIYFEYPREDVLGSLSIVVWNDEGPAATTVALCENSTLFNLQREHAPSWEAAQELFISVGQALQSEFCFLRREPPLRTMSQEEVAGELERIAQGRFVPTLLATHVTRFTTPVRVVSMPTAAYRVDRRGDYVVITHKSMGTPEAD</sequence>
<proteinExistence type="predicted"/>
<dbReference type="RefSeq" id="WP_206722898.1">
    <property type="nucleotide sequence ID" value="NZ_CP071090.1"/>
</dbReference>
<organism evidence="1 2">
    <name type="scientific">Pyxidicoccus parkwayensis</name>
    <dbReference type="NCBI Taxonomy" id="2813578"/>
    <lineage>
        <taxon>Bacteria</taxon>
        <taxon>Pseudomonadati</taxon>
        <taxon>Myxococcota</taxon>
        <taxon>Myxococcia</taxon>
        <taxon>Myxococcales</taxon>
        <taxon>Cystobacterineae</taxon>
        <taxon>Myxococcaceae</taxon>
        <taxon>Pyxidicoccus</taxon>
    </lineage>
</organism>
<name>A0ABX7NRB5_9BACT</name>
<evidence type="ECO:0000313" key="1">
    <source>
        <dbReference type="EMBL" id="QSQ21320.1"/>
    </source>
</evidence>
<dbReference type="EMBL" id="CP071090">
    <property type="protein sequence ID" value="QSQ21320.1"/>
    <property type="molecule type" value="Genomic_DNA"/>
</dbReference>
<accession>A0ABX7NRB5</accession>
<gene>
    <name evidence="1" type="ORF">JY651_40060</name>
</gene>